<sequence>MLLFGHEPAIQTGRRAAAAGGFRVLGEATSPGKAVTAARAVPADGILVIADSAASSGEILSSLEGAKLDPAMPVVVVSPGADHDLGRNHSNDIIRTIIANDPASLLLVLRDLAVPRAVRFHDAKNHGGPRLQQLSEEVGRIANILASLSEDDGPEDLERDEGMRIDAALVRSVIRVRRLRDHFFRSAMFADPAWDMLLDLYAARLERQRVAVSSLCIAAAVPATTALRWIKTMTDQRLFVRVADPQDGRRVFIELSDEAAAGLEAYLKAAQRICPLIV</sequence>
<protein>
    <submittedName>
        <fullName evidence="1">Uncharacterized protein</fullName>
    </submittedName>
</protein>
<dbReference type="AlphaFoldDB" id="A0A2P7QZ52"/>
<evidence type="ECO:0000313" key="2">
    <source>
        <dbReference type="Proteomes" id="UP000241167"/>
    </source>
</evidence>
<organism evidence="1 2">
    <name type="scientific">Allosphingosinicella deserti</name>
    <dbReference type="NCBI Taxonomy" id="2116704"/>
    <lineage>
        <taxon>Bacteria</taxon>
        <taxon>Pseudomonadati</taxon>
        <taxon>Pseudomonadota</taxon>
        <taxon>Alphaproteobacteria</taxon>
        <taxon>Sphingomonadales</taxon>
        <taxon>Sphingomonadaceae</taxon>
        <taxon>Allosphingosinicella</taxon>
    </lineage>
</organism>
<dbReference type="InterPro" id="IPR036390">
    <property type="entry name" value="WH_DNA-bd_sf"/>
</dbReference>
<reference evidence="1 2" key="1">
    <citation type="submission" date="2018-03" db="EMBL/GenBank/DDBJ databases">
        <title>The draft genome of Sphingosinicella sp. GL-C-18.</title>
        <authorList>
            <person name="Liu L."/>
            <person name="Li L."/>
            <person name="Liang L."/>
            <person name="Zhang X."/>
            <person name="Wang T."/>
        </authorList>
    </citation>
    <scope>NUCLEOTIDE SEQUENCE [LARGE SCALE GENOMIC DNA]</scope>
    <source>
        <strain evidence="1 2">GL-C-18</strain>
    </source>
</reference>
<dbReference type="InterPro" id="IPR036388">
    <property type="entry name" value="WH-like_DNA-bd_sf"/>
</dbReference>
<gene>
    <name evidence="1" type="ORF">C7I55_02280</name>
</gene>
<dbReference type="EMBL" id="PXYI01000001">
    <property type="protein sequence ID" value="PSJ43229.1"/>
    <property type="molecule type" value="Genomic_DNA"/>
</dbReference>
<keyword evidence="2" id="KW-1185">Reference proteome</keyword>
<accession>A0A2P7QZ52</accession>
<dbReference type="GO" id="GO:0003700">
    <property type="term" value="F:DNA-binding transcription factor activity"/>
    <property type="evidence" value="ECO:0007669"/>
    <property type="project" value="InterPro"/>
</dbReference>
<proteinExistence type="predicted"/>
<comment type="caution">
    <text evidence="1">The sequence shown here is derived from an EMBL/GenBank/DDBJ whole genome shotgun (WGS) entry which is preliminary data.</text>
</comment>
<dbReference type="Proteomes" id="UP000241167">
    <property type="component" value="Unassembled WGS sequence"/>
</dbReference>
<evidence type="ECO:0000313" key="1">
    <source>
        <dbReference type="EMBL" id="PSJ43229.1"/>
    </source>
</evidence>
<name>A0A2P7QZ52_9SPHN</name>
<dbReference type="SUPFAM" id="SSF46785">
    <property type="entry name" value="Winged helix' DNA-binding domain"/>
    <property type="match status" value="1"/>
</dbReference>
<dbReference type="Gene3D" id="1.10.10.10">
    <property type="entry name" value="Winged helix-like DNA-binding domain superfamily/Winged helix DNA-binding domain"/>
    <property type="match status" value="1"/>
</dbReference>